<dbReference type="PANTHER" id="PTHR37766:SF1">
    <property type="entry name" value="OS01G0897100 PROTEIN"/>
    <property type="match status" value="1"/>
</dbReference>
<name>A0A2I0AUW5_9ASPA</name>
<keyword evidence="2" id="KW-1185">Reference proteome</keyword>
<organism evidence="1 2">
    <name type="scientific">Apostasia shenzhenica</name>
    <dbReference type="NCBI Taxonomy" id="1088818"/>
    <lineage>
        <taxon>Eukaryota</taxon>
        <taxon>Viridiplantae</taxon>
        <taxon>Streptophyta</taxon>
        <taxon>Embryophyta</taxon>
        <taxon>Tracheophyta</taxon>
        <taxon>Spermatophyta</taxon>
        <taxon>Magnoliopsida</taxon>
        <taxon>Liliopsida</taxon>
        <taxon>Asparagales</taxon>
        <taxon>Orchidaceae</taxon>
        <taxon>Apostasioideae</taxon>
        <taxon>Apostasia</taxon>
    </lineage>
</organism>
<dbReference type="EMBL" id="KZ451950">
    <property type="protein sequence ID" value="PKA59286.1"/>
    <property type="molecule type" value="Genomic_DNA"/>
</dbReference>
<protein>
    <submittedName>
        <fullName evidence="1">Uncharacterized protein</fullName>
    </submittedName>
</protein>
<dbReference type="Proteomes" id="UP000236161">
    <property type="component" value="Unassembled WGS sequence"/>
</dbReference>
<dbReference type="AlphaFoldDB" id="A0A2I0AUW5"/>
<dbReference type="OrthoDB" id="1927237at2759"/>
<sequence>MVMLFLSPPASENFANEDGQALKEMIAHLQKLETIIWSVMKSGGRYEARLWLCNTISSIHSLTPPEHCDLFVELLRVNKSEHDVAAQLLQMIFEKRPDMAGSIVAKRSYMLEKFFQGNPRRILEWFDHFATVGESGHRKGARALSKFAFMNRDTCWEELEWKGRHGQSPAVVATKPHYFHDLDVLMTVENFLEYVPDFWSSEELAESVKDGEILNIDQKYFINKFLQLMYVENLEELWDIIEEFIMGEQFSCLCQHLLIILDEPRMLHFLKSISKFILVNANCKELRYPSCWLENLLSTCSDSVSVDELILVNAVISHGRRLLRLIIDEEYEEEKQKLNELLRNEFKFCDTDHWALMKECLKMKKEMAVKYVGLQSWILHYHLALERKSQHSYETLFTVNGISFRRADDFSLVQDHGSELDEVLYLRHNKKRKRDKKRMKKKNNHKDENADEILVFDSSKGLHDWKSGDRSWLLSTDDFSCAWNAVDLPEHLSKFCFWTWMRWVLSKW</sequence>
<accession>A0A2I0AUW5</accession>
<reference evidence="1 2" key="1">
    <citation type="journal article" date="2017" name="Nature">
        <title>The Apostasia genome and the evolution of orchids.</title>
        <authorList>
            <person name="Zhang G.Q."/>
            <person name="Liu K.W."/>
            <person name="Li Z."/>
            <person name="Lohaus R."/>
            <person name="Hsiao Y.Y."/>
            <person name="Niu S.C."/>
            <person name="Wang J.Y."/>
            <person name="Lin Y.C."/>
            <person name="Xu Q."/>
            <person name="Chen L.J."/>
            <person name="Yoshida K."/>
            <person name="Fujiwara S."/>
            <person name="Wang Z.W."/>
            <person name="Zhang Y.Q."/>
            <person name="Mitsuda N."/>
            <person name="Wang M."/>
            <person name="Liu G.H."/>
            <person name="Pecoraro L."/>
            <person name="Huang H.X."/>
            <person name="Xiao X.J."/>
            <person name="Lin M."/>
            <person name="Wu X.Y."/>
            <person name="Wu W.L."/>
            <person name="Chen Y.Y."/>
            <person name="Chang S.B."/>
            <person name="Sakamoto S."/>
            <person name="Ohme-Takagi M."/>
            <person name="Yagi M."/>
            <person name="Zeng S.J."/>
            <person name="Shen C.Y."/>
            <person name="Yeh C.M."/>
            <person name="Luo Y.B."/>
            <person name="Tsai W.C."/>
            <person name="Van de Peer Y."/>
            <person name="Liu Z.J."/>
        </authorList>
    </citation>
    <scope>NUCLEOTIDE SEQUENCE [LARGE SCALE GENOMIC DNA]</scope>
    <source>
        <strain evidence="2">cv. Shenzhen</strain>
        <tissue evidence="1">Stem</tissue>
    </source>
</reference>
<evidence type="ECO:0000313" key="2">
    <source>
        <dbReference type="Proteomes" id="UP000236161"/>
    </source>
</evidence>
<evidence type="ECO:0000313" key="1">
    <source>
        <dbReference type="EMBL" id="PKA59286.1"/>
    </source>
</evidence>
<proteinExistence type="predicted"/>
<gene>
    <name evidence="1" type="ORF">AXF42_Ash001380</name>
</gene>
<dbReference type="PANTHER" id="PTHR37766">
    <property type="entry name" value="OS01G0897100 PROTEIN"/>
    <property type="match status" value="1"/>
</dbReference>